<sequence length="194" mass="22507">MKQANILTWIQNWYLSQCDGEWEHEYGVKIETLDNPGWWVRIDLAYTDLEDIRLEVSVGESADDWHYIKVVDKVFDASGDPTKLEFLLNEFRALAEFGEEAFLHQHTSSRVIPIAEGFTLDRGLPKPIGKLLEQLIEAEGVTAQTMPDRGRELAHRIKPALEELAQTSDTDMDRLLMLTYNYGWNYIYSRQTLR</sequence>
<proteinExistence type="predicted"/>
<dbReference type="InterPro" id="IPR028228">
    <property type="entry name" value="Imm53"/>
</dbReference>
<dbReference type="Pfam" id="PF15580">
    <property type="entry name" value="Imm53"/>
    <property type="match status" value="1"/>
</dbReference>
<evidence type="ECO:0000313" key="2">
    <source>
        <dbReference type="Proteomes" id="UP000831785"/>
    </source>
</evidence>
<dbReference type="RefSeq" id="WP_244719822.1">
    <property type="nucleotide sequence ID" value="NZ_CP095049.1"/>
</dbReference>
<reference evidence="1 2" key="1">
    <citation type="submission" date="2022-04" db="EMBL/GenBank/DDBJ databases">
        <title>Hymenobacter sp. isolated from the air.</title>
        <authorList>
            <person name="Won M."/>
            <person name="Lee C.-M."/>
            <person name="Woen H.-Y."/>
            <person name="Kwon S.-W."/>
        </authorList>
    </citation>
    <scope>NUCLEOTIDE SEQUENCE [LARGE SCALE GENOMIC DNA]</scope>
    <source>
        <strain evidence="2">5116 S-27</strain>
    </source>
</reference>
<dbReference type="Proteomes" id="UP000831785">
    <property type="component" value="Chromosome"/>
</dbReference>
<name>A0ABY4FBJ3_9BACT</name>
<gene>
    <name evidence="1" type="ORF">MUN80_03765</name>
</gene>
<organism evidence="1 2">
    <name type="scientific">Hymenobacter cellulosivorans</name>
    <dbReference type="NCBI Taxonomy" id="2932249"/>
    <lineage>
        <taxon>Bacteria</taxon>
        <taxon>Pseudomonadati</taxon>
        <taxon>Bacteroidota</taxon>
        <taxon>Cytophagia</taxon>
        <taxon>Cytophagales</taxon>
        <taxon>Hymenobacteraceae</taxon>
        <taxon>Hymenobacter</taxon>
    </lineage>
</organism>
<dbReference type="EMBL" id="CP095049">
    <property type="protein sequence ID" value="UOQ53884.1"/>
    <property type="molecule type" value="Genomic_DNA"/>
</dbReference>
<keyword evidence="2" id="KW-1185">Reference proteome</keyword>
<evidence type="ECO:0000313" key="1">
    <source>
        <dbReference type="EMBL" id="UOQ53884.1"/>
    </source>
</evidence>
<accession>A0ABY4FBJ3</accession>
<protein>
    <submittedName>
        <fullName evidence="1">Immunity 53 family protein</fullName>
    </submittedName>
</protein>